<evidence type="ECO:0000313" key="1">
    <source>
        <dbReference type="EMBL" id="MFD1181088.1"/>
    </source>
</evidence>
<keyword evidence="2" id="KW-1185">Reference proteome</keyword>
<reference evidence="2" key="1">
    <citation type="journal article" date="2019" name="Int. J. Syst. Evol. Microbiol.">
        <title>The Global Catalogue of Microorganisms (GCM) 10K type strain sequencing project: providing services to taxonomists for standard genome sequencing and annotation.</title>
        <authorList>
            <consortium name="The Broad Institute Genomics Platform"/>
            <consortium name="The Broad Institute Genome Sequencing Center for Infectious Disease"/>
            <person name="Wu L."/>
            <person name="Ma J."/>
        </authorList>
    </citation>
    <scope>NUCLEOTIDE SEQUENCE [LARGE SCALE GENOMIC DNA]</scope>
    <source>
        <strain evidence="2">CCUG 48216</strain>
    </source>
</reference>
<accession>A0ABW3S914</accession>
<evidence type="ECO:0000313" key="2">
    <source>
        <dbReference type="Proteomes" id="UP001597211"/>
    </source>
</evidence>
<name>A0ABW3S914_9BACL</name>
<sequence>MKMTKTLEGIAWLEEDLAFSPPVRIKFDGYYDKRDDQFKGTVEINGRVYSDMFLDNGYPSTHFEGKDINHQGPVYFDRDLERLAWSLPQSELPPELTNQQFPEAEVWLVAPASSSEVAKSLRQELEDRHLQKLGLK</sequence>
<dbReference type="RefSeq" id="WP_240268079.1">
    <property type="nucleotide sequence ID" value="NZ_JAKSXN010000007.1"/>
</dbReference>
<dbReference type="Proteomes" id="UP001597211">
    <property type="component" value="Unassembled WGS sequence"/>
</dbReference>
<proteinExistence type="predicted"/>
<comment type="caution">
    <text evidence="1">The sequence shown here is derived from an EMBL/GenBank/DDBJ whole genome shotgun (WGS) entry which is preliminary data.</text>
</comment>
<organism evidence="1 2">
    <name type="scientific">Paenibacillus timonensis</name>
    <dbReference type="NCBI Taxonomy" id="225915"/>
    <lineage>
        <taxon>Bacteria</taxon>
        <taxon>Bacillati</taxon>
        <taxon>Bacillota</taxon>
        <taxon>Bacilli</taxon>
        <taxon>Bacillales</taxon>
        <taxon>Paenibacillaceae</taxon>
        <taxon>Paenibacillus</taxon>
    </lineage>
</organism>
<gene>
    <name evidence="1" type="ORF">ACFQ2Z_06940</name>
</gene>
<dbReference type="EMBL" id="JBHTKZ010000008">
    <property type="protein sequence ID" value="MFD1181088.1"/>
    <property type="molecule type" value="Genomic_DNA"/>
</dbReference>
<protein>
    <submittedName>
        <fullName evidence="1">Uncharacterized protein</fullName>
    </submittedName>
</protein>